<dbReference type="PANTHER" id="PTHR11831:SF4">
    <property type="entry name" value="SMALL RIBOSOMAL SUBUNIT PROTEIN US4M"/>
    <property type="match status" value="1"/>
</dbReference>
<dbReference type="InterPro" id="IPR002942">
    <property type="entry name" value="S4_RNA-bd"/>
</dbReference>
<evidence type="ECO:0000256" key="8">
    <source>
        <dbReference type="RuleBase" id="RU003699"/>
    </source>
</evidence>
<keyword evidence="5 7" id="KW-0687">Ribonucleoprotein</keyword>
<gene>
    <name evidence="7" type="primary">rpsD</name>
    <name evidence="11" type="ORF">A3C24_00140</name>
</gene>
<evidence type="ECO:0000256" key="2">
    <source>
        <dbReference type="ARBA" id="ARBA00022730"/>
    </source>
</evidence>
<evidence type="ECO:0000259" key="10">
    <source>
        <dbReference type="SMART" id="SM01390"/>
    </source>
</evidence>
<evidence type="ECO:0000313" key="11">
    <source>
        <dbReference type="EMBL" id="OGK23041.1"/>
    </source>
</evidence>
<comment type="function">
    <text evidence="7">One of the primary rRNA binding proteins, it binds directly to 16S rRNA where it nucleates assembly of the body of the 30S subunit.</text>
</comment>
<dbReference type="NCBIfam" id="NF003717">
    <property type="entry name" value="PRK05327.1"/>
    <property type="match status" value="1"/>
</dbReference>
<dbReference type="SMART" id="SM01390">
    <property type="entry name" value="Ribosomal_S4"/>
    <property type="match status" value="1"/>
</dbReference>
<dbReference type="GO" id="GO:0006412">
    <property type="term" value="P:translation"/>
    <property type="evidence" value="ECO:0007669"/>
    <property type="project" value="UniProtKB-UniRule"/>
</dbReference>
<comment type="subunit">
    <text evidence="7">Part of the 30S ribosomal subunit. Contacts protein S5. The interaction surface between S4 and S5 is involved in control of translational fidelity.</text>
</comment>
<dbReference type="InterPro" id="IPR001912">
    <property type="entry name" value="Ribosomal_uS4_N"/>
</dbReference>
<evidence type="ECO:0000256" key="4">
    <source>
        <dbReference type="ARBA" id="ARBA00022980"/>
    </source>
</evidence>
<keyword evidence="3 7" id="KW-0694">RNA-binding</keyword>
<comment type="caution">
    <text evidence="11">The sequence shown here is derived from an EMBL/GenBank/DDBJ whole genome shotgun (WGS) entry which is preliminary data.</text>
</comment>
<dbReference type="HAMAP" id="MF_01306_B">
    <property type="entry name" value="Ribosomal_uS4_B"/>
    <property type="match status" value="1"/>
</dbReference>
<organism evidence="11 12">
    <name type="scientific">Candidatus Roizmanbacteria bacterium RIFCSPHIGHO2_02_FULL_37_24</name>
    <dbReference type="NCBI Taxonomy" id="1802037"/>
    <lineage>
        <taxon>Bacteria</taxon>
        <taxon>Candidatus Roizmaniibacteriota</taxon>
    </lineage>
</organism>
<comment type="similarity">
    <text evidence="1 7 8">Belongs to the universal ribosomal protein uS4 family.</text>
</comment>
<dbReference type="PROSITE" id="PS00632">
    <property type="entry name" value="RIBOSOMAL_S4"/>
    <property type="match status" value="1"/>
</dbReference>
<dbReference type="GO" id="GO:0003735">
    <property type="term" value="F:structural constituent of ribosome"/>
    <property type="evidence" value="ECO:0007669"/>
    <property type="project" value="InterPro"/>
</dbReference>
<dbReference type="SUPFAM" id="SSF55174">
    <property type="entry name" value="Alpha-L RNA-binding motif"/>
    <property type="match status" value="1"/>
</dbReference>
<evidence type="ECO:0000313" key="12">
    <source>
        <dbReference type="Proteomes" id="UP000177159"/>
    </source>
</evidence>
<dbReference type="InterPro" id="IPR022801">
    <property type="entry name" value="Ribosomal_uS4"/>
</dbReference>
<dbReference type="InterPro" id="IPR036986">
    <property type="entry name" value="S4_RNA-bd_sf"/>
</dbReference>
<dbReference type="Pfam" id="PF00163">
    <property type="entry name" value="Ribosomal_S4"/>
    <property type="match status" value="1"/>
</dbReference>
<feature type="domain" description="Small ribosomal subunit protein uS4 N-terminal" evidence="10">
    <location>
        <begin position="3"/>
        <end position="98"/>
    </location>
</feature>
<dbReference type="GO" id="GO:0042274">
    <property type="term" value="P:ribosomal small subunit biogenesis"/>
    <property type="evidence" value="ECO:0007669"/>
    <property type="project" value="TreeGrafter"/>
</dbReference>
<evidence type="ECO:0000256" key="5">
    <source>
        <dbReference type="ARBA" id="ARBA00023274"/>
    </source>
</evidence>
<sequence>MMRYTGPRNRLARREGQDLGLKTIASKSHANLLRRLNIRPGQRAHSRYQKYTEYGEQLREKQKLKRIYGLSESKLRNYFDRANRSVGNSAYLLVQQLEIRIDNVLYRLGLAPTRAAARQLVNHGHIFVNNKKCTIPSYEIKIGDVITFKKEKTTKIPYITSMIEKKDTVVPDWLERKATLGKVVEMPSLEDFRDDIDLQAVIEFYSR</sequence>
<evidence type="ECO:0000256" key="1">
    <source>
        <dbReference type="ARBA" id="ARBA00007465"/>
    </source>
</evidence>
<protein>
    <recommendedName>
        <fullName evidence="6 7">Small ribosomal subunit protein uS4</fullName>
    </recommendedName>
</protein>
<name>A0A1F7GVV6_9BACT</name>
<dbReference type="FunFam" id="3.10.290.10:FF:000001">
    <property type="entry name" value="30S ribosomal protein S4"/>
    <property type="match status" value="1"/>
</dbReference>
<comment type="function">
    <text evidence="7">With S5 and S12 plays an important role in translational accuracy.</text>
</comment>
<dbReference type="NCBIfam" id="TIGR01017">
    <property type="entry name" value="rpsD_bact"/>
    <property type="match status" value="1"/>
</dbReference>
<dbReference type="InterPro" id="IPR018079">
    <property type="entry name" value="Ribosomal_uS4_CS"/>
</dbReference>
<keyword evidence="2 7" id="KW-0699">rRNA-binding</keyword>
<dbReference type="Gene3D" id="1.10.1050.10">
    <property type="entry name" value="Ribosomal Protein S4 Delta 41, Chain A, domain 1"/>
    <property type="match status" value="1"/>
</dbReference>
<dbReference type="PANTHER" id="PTHR11831">
    <property type="entry name" value="30S 40S RIBOSOMAL PROTEIN"/>
    <property type="match status" value="1"/>
</dbReference>
<evidence type="ECO:0000256" key="3">
    <source>
        <dbReference type="ARBA" id="ARBA00022884"/>
    </source>
</evidence>
<dbReference type="PROSITE" id="PS50889">
    <property type="entry name" value="S4"/>
    <property type="match status" value="1"/>
</dbReference>
<evidence type="ECO:0000259" key="9">
    <source>
        <dbReference type="SMART" id="SM00363"/>
    </source>
</evidence>
<dbReference type="GO" id="GO:0015935">
    <property type="term" value="C:small ribosomal subunit"/>
    <property type="evidence" value="ECO:0007669"/>
    <property type="project" value="InterPro"/>
</dbReference>
<feature type="domain" description="RNA-binding S4" evidence="9">
    <location>
        <begin position="99"/>
        <end position="160"/>
    </location>
</feature>
<dbReference type="SMART" id="SM00363">
    <property type="entry name" value="S4"/>
    <property type="match status" value="1"/>
</dbReference>
<dbReference type="Pfam" id="PF01479">
    <property type="entry name" value="S4"/>
    <property type="match status" value="1"/>
</dbReference>
<accession>A0A1F7GVV6</accession>
<evidence type="ECO:0000256" key="6">
    <source>
        <dbReference type="ARBA" id="ARBA00035254"/>
    </source>
</evidence>
<dbReference type="AlphaFoldDB" id="A0A1F7GVV6"/>
<dbReference type="GO" id="GO:0019843">
    <property type="term" value="F:rRNA binding"/>
    <property type="evidence" value="ECO:0007669"/>
    <property type="project" value="UniProtKB-UniRule"/>
</dbReference>
<dbReference type="EMBL" id="MFZM01000028">
    <property type="protein sequence ID" value="OGK23041.1"/>
    <property type="molecule type" value="Genomic_DNA"/>
</dbReference>
<dbReference type="InterPro" id="IPR005709">
    <property type="entry name" value="Ribosomal_uS4_bac-type"/>
</dbReference>
<dbReference type="Proteomes" id="UP000177159">
    <property type="component" value="Unassembled WGS sequence"/>
</dbReference>
<evidence type="ECO:0000256" key="7">
    <source>
        <dbReference type="HAMAP-Rule" id="MF_01306"/>
    </source>
</evidence>
<keyword evidence="4 7" id="KW-0689">Ribosomal protein</keyword>
<dbReference type="CDD" id="cd00165">
    <property type="entry name" value="S4"/>
    <property type="match status" value="1"/>
</dbReference>
<dbReference type="Gene3D" id="3.10.290.10">
    <property type="entry name" value="RNA-binding S4 domain"/>
    <property type="match status" value="1"/>
</dbReference>
<proteinExistence type="inferred from homology"/>
<reference evidence="11 12" key="1">
    <citation type="journal article" date="2016" name="Nat. Commun.">
        <title>Thousands of microbial genomes shed light on interconnected biogeochemical processes in an aquifer system.</title>
        <authorList>
            <person name="Anantharaman K."/>
            <person name="Brown C.T."/>
            <person name="Hug L.A."/>
            <person name="Sharon I."/>
            <person name="Castelle C.J."/>
            <person name="Probst A.J."/>
            <person name="Thomas B.C."/>
            <person name="Singh A."/>
            <person name="Wilkins M.J."/>
            <person name="Karaoz U."/>
            <person name="Brodie E.L."/>
            <person name="Williams K.H."/>
            <person name="Hubbard S.S."/>
            <person name="Banfield J.F."/>
        </authorList>
    </citation>
    <scope>NUCLEOTIDE SEQUENCE [LARGE SCALE GENOMIC DNA]</scope>
</reference>